<dbReference type="EMBL" id="JBHRTA010000032">
    <property type="protein sequence ID" value="MFC3198164.1"/>
    <property type="molecule type" value="Genomic_DNA"/>
</dbReference>
<evidence type="ECO:0000313" key="1">
    <source>
        <dbReference type="EMBL" id="MFC3198164.1"/>
    </source>
</evidence>
<dbReference type="Proteomes" id="UP001595526">
    <property type="component" value="Unassembled WGS sequence"/>
</dbReference>
<name>A0ABV7JMV9_9SPHI</name>
<sequence length="50" mass="5760">MSRSQLTTRMLTRAWFVMLLALAIAHQLAQKALAIPLPWWDSYLAVSPKY</sequence>
<organism evidence="1 2">
    <name type="scientific">Parapedobacter deserti</name>
    <dbReference type="NCBI Taxonomy" id="1912957"/>
    <lineage>
        <taxon>Bacteria</taxon>
        <taxon>Pseudomonadati</taxon>
        <taxon>Bacteroidota</taxon>
        <taxon>Sphingobacteriia</taxon>
        <taxon>Sphingobacteriales</taxon>
        <taxon>Sphingobacteriaceae</taxon>
        <taxon>Parapedobacter</taxon>
    </lineage>
</organism>
<keyword evidence="2" id="KW-1185">Reference proteome</keyword>
<protein>
    <submittedName>
        <fullName evidence="1">Uncharacterized protein</fullName>
    </submittedName>
</protein>
<reference evidence="2" key="1">
    <citation type="journal article" date="2019" name="Int. J. Syst. Evol. Microbiol.">
        <title>The Global Catalogue of Microorganisms (GCM) 10K type strain sequencing project: providing services to taxonomists for standard genome sequencing and annotation.</title>
        <authorList>
            <consortium name="The Broad Institute Genomics Platform"/>
            <consortium name="The Broad Institute Genome Sequencing Center for Infectious Disease"/>
            <person name="Wu L."/>
            <person name="Ma J."/>
        </authorList>
    </citation>
    <scope>NUCLEOTIDE SEQUENCE [LARGE SCALE GENOMIC DNA]</scope>
    <source>
        <strain evidence="2">KCTC 52416</strain>
    </source>
</reference>
<evidence type="ECO:0000313" key="2">
    <source>
        <dbReference type="Proteomes" id="UP001595526"/>
    </source>
</evidence>
<dbReference type="RefSeq" id="WP_379022561.1">
    <property type="nucleotide sequence ID" value="NZ_JBHRTA010000032.1"/>
</dbReference>
<comment type="caution">
    <text evidence="1">The sequence shown here is derived from an EMBL/GenBank/DDBJ whole genome shotgun (WGS) entry which is preliminary data.</text>
</comment>
<proteinExistence type="predicted"/>
<accession>A0ABV7JMV9</accession>
<gene>
    <name evidence="1" type="ORF">ACFOET_11130</name>
</gene>